<dbReference type="EMBL" id="ML119720">
    <property type="protein sequence ID" value="RPA77817.1"/>
    <property type="molecule type" value="Genomic_DNA"/>
</dbReference>
<reference evidence="2 3" key="1">
    <citation type="journal article" date="2018" name="Nat. Ecol. Evol.">
        <title>Pezizomycetes genomes reveal the molecular basis of ectomycorrhizal truffle lifestyle.</title>
        <authorList>
            <person name="Murat C."/>
            <person name="Payen T."/>
            <person name="Noel B."/>
            <person name="Kuo A."/>
            <person name="Morin E."/>
            <person name="Chen J."/>
            <person name="Kohler A."/>
            <person name="Krizsan K."/>
            <person name="Balestrini R."/>
            <person name="Da Silva C."/>
            <person name="Montanini B."/>
            <person name="Hainaut M."/>
            <person name="Levati E."/>
            <person name="Barry K.W."/>
            <person name="Belfiori B."/>
            <person name="Cichocki N."/>
            <person name="Clum A."/>
            <person name="Dockter R.B."/>
            <person name="Fauchery L."/>
            <person name="Guy J."/>
            <person name="Iotti M."/>
            <person name="Le Tacon F."/>
            <person name="Lindquist E.A."/>
            <person name="Lipzen A."/>
            <person name="Malagnac F."/>
            <person name="Mello A."/>
            <person name="Molinier V."/>
            <person name="Miyauchi S."/>
            <person name="Poulain J."/>
            <person name="Riccioni C."/>
            <person name="Rubini A."/>
            <person name="Sitrit Y."/>
            <person name="Splivallo R."/>
            <person name="Traeger S."/>
            <person name="Wang M."/>
            <person name="Zifcakova L."/>
            <person name="Wipf D."/>
            <person name="Zambonelli A."/>
            <person name="Paolocci F."/>
            <person name="Nowrousian M."/>
            <person name="Ottonello S."/>
            <person name="Baldrian P."/>
            <person name="Spatafora J.W."/>
            <person name="Henrissat B."/>
            <person name="Nagy L.G."/>
            <person name="Aury J.M."/>
            <person name="Wincker P."/>
            <person name="Grigoriev I.V."/>
            <person name="Bonfante P."/>
            <person name="Martin F.M."/>
        </authorList>
    </citation>
    <scope>NUCLEOTIDE SEQUENCE [LARGE SCALE GENOMIC DNA]</scope>
    <source>
        <strain evidence="2 3">RN42</strain>
    </source>
</reference>
<keyword evidence="1" id="KW-1133">Transmembrane helix</keyword>
<evidence type="ECO:0000256" key="1">
    <source>
        <dbReference type="SAM" id="Phobius"/>
    </source>
</evidence>
<keyword evidence="3" id="KW-1185">Reference proteome</keyword>
<protein>
    <submittedName>
        <fullName evidence="2">Uncharacterized protein</fullName>
    </submittedName>
</protein>
<keyword evidence="1" id="KW-0812">Transmembrane</keyword>
<accession>A0A3N4HXB0</accession>
<dbReference type="AlphaFoldDB" id="A0A3N4HXB0"/>
<organism evidence="2 3">
    <name type="scientific">Ascobolus immersus RN42</name>
    <dbReference type="NCBI Taxonomy" id="1160509"/>
    <lineage>
        <taxon>Eukaryota</taxon>
        <taxon>Fungi</taxon>
        <taxon>Dikarya</taxon>
        <taxon>Ascomycota</taxon>
        <taxon>Pezizomycotina</taxon>
        <taxon>Pezizomycetes</taxon>
        <taxon>Pezizales</taxon>
        <taxon>Ascobolaceae</taxon>
        <taxon>Ascobolus</taxon>
    </lineage>
</organism>
<name>A0A3N4HXB0_ASCIM</name>
<dbReference type="Proteomes" id="UP000275078">
    <property type="component" value="Unassembled WGS sequence"/>
</dbReference>
<evidence type="ECO:0000313" key="2">
    <source>
        <dbReference type="EMBL" id="RPA77817.1"/>
    </source>
</evidence>
<feature type="transmembrane region" description="Helical" evidence="1">
    <location>
        <begin position="54"/>
        <end position="85"/>
    </location>
</feature>
<proteinExistence type="predicted"/>
<feature type="transmembrane region" description="Helical" evidence="1">
    <location>
        <begin position="25"/>
        <end position="42"/>
    </location>
</feature>
<keyword evidence="1" id="KW-0472">Membrane</keyword>
<evidence type="ECO:0000313" key="3">
    <source>
        <dbReference type="Proteomes" id="UP000275078"/>
    </source>
</evidence>
<gene>
    <name evidence="2" type="ORF">BJ508DRAFT_163541</name>
</gene>
<sequence length="90" mass="10143">MGSSGWDEKCVGLALYLRSGIKRPNVFSFFFFLLSIFFATSVREKKEAQNSQAYGFIGFMFIPSIVDFTSTSFLVLWAMASIILFSDSLL</sequence>